<organism evidence="2 3">
    <name type="scientific">Streptomyces fragilis</name>
    <dbReference type="NCBI Taxonomy" id="67301"/>
    <lineage>
        <taxon>Bacteria</taxon>
        <taxon>Bacillati</taxon>
        <taxon>Actinomycetota</taxon>
        <taxon>Actinomycetes</taxon>
        <taxon>Kitasatosporales</taxon>
        <taxon>Streptomycetaceae</taxon>
        <taxon>Streptomyces</taxon>
    </lineage>
</organism>
<dbReference type="EMBL" id="JBEZUR010000050">
    <property type="protein sequence ID" value="MEU3557194.1"/>
    <property type="molecule type" value="Genomic_DNA"/>
</dbReference>
<feature type="compositionally biased region" description="Pro residues" evidence="1">
    <location>
        <begin position="116"/>
        <end position="125"/>
    </location>
</feature>
<reference evidence="2 3" key="1">
    <citation type="submission" date="2024-06" db="EMBL/GenBank/DDBJ databases">
        <title>The Natural Products Discovery Center: Release of the First 8490 Sequenced Strains for Exploring Actinobacteria Biosynthetic Diversity.</title>
        <authorList>
            <person name="Kalkreuter E."/>
            <person name="Kautsar S.A."/>
            <person name="Yang D."/>
            <person name="Bader C.D."/>
            <person name="Teijaro C.N."/>
            <person name="Fluegel L."/>
            <person name="Davis C.M."/>
            <person name="Simpson J.R."/>
            <person name="Lauterbach L."/>
            <person name="Steele A.D."/>
            <person name="Gui C."/>
            <person name="Meng S."/>
            <person name="Li G."/>
            <person name="Viehrig K."/>
            <person name="Ye F."/>
            <person name="Su P."/>
            <person name="Kiefer A.F."/>
            <person name="Nichols A."/>
            <person name="Cepeda A.J."/>
            <person name="Yan W."/>
            <person name="Fan B."/>
            <person name="Jiang Y."/>
            <person name="Adhikari A."/>
            <person name="Zheng C.-J."/>
            <person name="Schuster L."/>
            <person name="Cowan T.M."/>
            <person name="Smanski M.J."/>
            <person name="Chevrette M.G."/>
            <person name="De Carvalho L.P.S."/>
            <person name="Shen B."/>
        </authorList>
    </citation>
    <scope>NUCLEOTIDE SEQUENCE [LARGE SCALE GENOMIC DNA]</scope>
    <source>
        <strain evidence="2 3">NPDC038104</strain>
    </source>
</reference>
<name>A0ABV2YN82_9ACTN</name>
<evidence type="ECO:0000313" key="3">
    <source>
        <dbReference type="Proteomes" id="UP001550850"/>
    </source>
</evidence>
<accession>A0ABV2YN82</accession>
<comment type="caution">
    <text evidence="2">The sequence shown here is derived from an EMBL/GenBank/DDBJ whole genome shotgun (WGS) entry which is preliminary data.</text>
</comment>
<evidence type="ECO:0000256" key="1">
    <source>
        <dbReference type="SAM" id="MobiDB-lite"/>
    </source>
</evidence>
<protein>
    <submittedName>
        <fullName evidence="2">Uncharacterized protein</fullName>
    </submittedName>
</protein>
<sequence length="125" mass="12816">MKSFRTLPGDRSGEERLAFGGPWRYGHGGGGGFTGGYASSAYAARHTTEPPAPSPWQRVGRLAHGGARPDAGQAPHPPEPSQPSQASPDPTGSVEVSWRPGPPGGPSGRHKAPQAALPPAPRAAE</sequence>
<feature type="compositionally biased region" description="Gly residues" evidence="1">
    <location>
        <begin position="26"/>
        <end position="35"/>
    </location>
</feature>
<gene>
    <name evidence="2" type="ORF">AB0E65_23695</name>
</gene>
<keyword evidence="3" id="KW-1185">Reference proteome</keyword>
<evidence type="ECO:0000313" key="2">
    <source>
        <dbReference type="EMBL" id="MEU3557194.1"/>
    </source>
</evidence>
<proteinExistence type="predicted"/>
<dbReference type="Proteomes" id="UP001550850">
    <property type="component" value="Unassembled WGS sequence"/>
</dbReference>
<feature type="region of interest" description="Disordered" evidence="1">
    <location>
        <begin position="1"/>
        <end position="125"/>
    </location>
</feature>
<dbReference type="RefSeq" id="WP_308216789.1">
    <property type="nucleotide sequence ID" value="NZ_BEVZ01000014.1"/>
</dbReference>